<name>A0A291W5L4_9ACTN</name>
<dbReference type="InterPro" id="IPR005135">
    <property type="entry name" value="Endo/exonuclease/phosphatase"/>
</dbReference>
<evidence type="ECO:0000259" key="1">
    <source>
        <dbReference type="Pfam" id="PF03372"/>
    </source>
</evidence>
<keyword evidence="2" id="KW-0614">Plasmid</keyword>
<dbReference type="EMBL" id="CP023977">
    <property type="protein sequence ID" value="ATM24832.1"/>
    <property type="molecule type" value="Genomic_DNA"/>
</dbReference>
<organism evidence="2 3">
    <name type="scientific">Streptomyces alboflavus</name>
    <dbReference type="NCBI Taxonomy" id="67267"/>
    <lineage>
        <taxon>Bacteria</taxon>
        <taxon>Bacillati</taxon>
        <taxon>Actinomycetota</taxon>
        <taxon>Actinomycetes</taxon>
        <taxon>Kitasatosporales</taxon>
        <taxon>Streptomycetaceae</taxon>
        <taxon>Streptomyces</taxon>
    </lineage>
</organism>
<geneLocation type="plasmid" evidence="3">
    <name>pmdjk44.2</name>
</geneLocation>
<accession>A0A291W5L4</accession>
<protein>
    <recommendedName>
        <fullName evidence="1">Endonuclease/exonuclease/phosphatase domain-containing protein</fullName>
    </recommendedName>
</protein>
<dbReference type="Pfam" id="PF03372">
    <property type="entry name" value="Exo_endo_phos"/>
    <property type="match status" value="1"/>
</dbReference>
<gene>
    <name evidence="2" type="ORF">SMD44_p20049</name>
</gene>
<feature type="domain" description="Endonuclease/exonuclease/phosphatase" evidence="1">
    <location>
        <begin position="18"/>
        <end position="276"/>
    </location>
</feature>
<dbReference type="Gene3D" id="3.60.10.10">
    <property type="entry name" value="Endonuclease/exonuclease/phosphatase"/>
    <property type="match status" value="1"/>
</dbReference>
<dbReference type="Proteomes" id="UP000195880">
    <property type="component" value="Plasmid pMDJK44.2"/>
</dbReference>
<evidence type="ECO:0000313" key="3">
    <source>
        <dbReference type="Proteomes" id="UP000195880"/>
    </source>
</evidence>
<reference evidence="2 3" key="1">
    <citation type="submission" date="2017-10" db="EMBL/GenBank/DDBJ databases">
        <title>Streptomyces alboflavus Genome sequencing and assembly.</title>
        <authorList>
            <person name="Wang Y."/>
            <person name="Du B."/>
            <person name="Ding Y."/>
            <person name="Liu H."/>
            <person name="Hou Q."/>
            <person name="Liu K."/>
            <person name="Wang C."/>
            <person name="Yao L."/>
        </authorList>
    </citation>
    <scope>NUCLEOTIDE SEQUENCE [LARGE SCALE GENOMIC DNA]</scope>
    <source>
        <strain evidence="2 3">MDJK44</strain>
        <plasmid evidence="3">Plasmid pmdjk44.2</plasmid>
    </source>
</reference>
<dbReference type="GO" id="GO:0003824">
    <property type="term" value="F:catalytic activity"/>
    <property type="evidence" value="ECO:0007669"/>
    <property type="project" value="InterPro"/>
</dbReference>
<keyword evidence="3" id="KW-1185">Reference proteome</keyword>
<dbReference type="KEGG" id="salf:SMD44_p20049"/>
<dbReference type="InterPro" id="IPR036691">
    <property type="entry name" value="Endo/exonu/phosph_ase_sf"/>
</dbReference>
<sequence length="285" mass="31474">MGSASASPAPSPRTFEIGTFNMAGGNKDYNDAGEKAVNALYSSIVDRSPAFVTVQEACEDWMEALDEKLSSYTIVFDPVTSGSGSTAQCKNEDSSDRSPFGNAVIYRKGLGFEGNVSNVGHSLGTTSGERREMLCVTSDLIKSVACSAHLSVDDAAQRERELRKALKILGDDYENFTHFLGGDFNATPRSEELEQIYHRSYSRHADGDYQEVDSPCGESMTPPEWSFDCRVGEYTHDDWWFEEQSPFAKKIDYLFVSPDAVTVNWADATTARYSDHDPLWASVTI</sequence>
<dbReference type="AlphaFoldDB" id="A0A291W5L4"/>
<proteinExistence type="predicted"/>
<evidence type="ECO:0000313" key="2">
    <source>
        <dbReference type="EMBL" id="ATM24832.1"/>
    </source>
</evidence>
<dbReference type="SUPFAM" id="SSF56219">
    <property type="entry name" value="DNase I-like"/>
    <property type="match status" value="1"/>
</dbReference>